<feature type="domain" description="Reverse transcriptase" evidence="1">
    <location>
        <begin position="295"/>
        <end position="570"/>
    </location>
</feature>
<dbReference type="CDD" id="cd01650">
    <property type="entry name" value="RT_nLTR_like"/>
    <property type="match status" value="1"/>
</dbReference>
<dbReference type="SUPFAM" id="SSF56672">
    <property type="entry name" value="DNA/RNA polymerases"/>
    <property type="match status" value="1"/>
</dbReference>
<sequence>MFFSDHAPVCFGIHSVKQQGVLITTSSKQITHPQTCVRKLRWDGSKIDDLNRGLSNIKSTAVLKTVKADSVDQRVIDKLNDDLCREIFDDSYKNIGVKNRTDNRNSNRNKKKTNGNVWFDYKCQNAREMFIHYRNVFHKLKSKTNHTDFVHYRTVYNNVIKYTKSEYKSCKGKELCDKVKKQPKQFWSHIKSLQNTAINQCANISLGEFHDHFRSMFAVCYETNNESTTTSENYTQSYQSQTNESDLDKVITTQEITQAISKLKTGKSPGKDGIISEIVKNCNCLIVPLCNFYNLLFNSSLYPSDWSQCVVVPVPKKGDVNNVNNYRGITLMNVFSKLFSIIVNKRLMSWATNNNILIQNQFGFQAKKSTEDCIFILHLIINKYLSKGQKLFCCFVDYSKCFDKIDRNLLFIKLNSLGISEKMVNCIKSMYSNVNLCIKYNNNYSDCFPSYAGVKQGDNLSPLLFLFYLNDFNSFMNYKVIDPVIIDSLILTSLMYADDTTLMSTSAKGLQHLLIRLNEYCIKWNLTVNTEKTKIMIFQNSSLNVGKFHFTYDNEKVEIVKSFNYLGVELFYNGNFNKCQRTIACKASKALYQLYNVLNKVNLDVKQQFFLFDSYIGSILNYACASWGFHSSPDIEKLHLQFCKRVLLLKSSTHSASVYGELGRTTQYYSRLNCILKYWINVLSDKDSLRYIVYNHSRNSAFDRKYSNKTWVFNVKSLLDNLGCSFYWTNQDFNLPSFNVLKAKLFDQSIQEWNSSRFASSKLSTYNSFTDLPLFKFYLCIDDLKLKFRVALSRFRCSSHSLCIETDRYLNIPREERLCKYCTLKTLEDEYHFLLICPAYDTLRDLYLPSKYYTSPNIYKFVSLMSSTDQKLIISTAKFIYFALAQRTSLPSLT</sequence>
<evidence type="ECO:0000313" key="3">
    <source>
        <dbReference type="Proteomes" id="UP001347796"/>
    </source>
</evidence>
<proteinExistence type="predicted"/>
<dbReference type="Proteomes" id="UP001347796">
    <property type="component" value="Unassembled WGS sequence"/>
</dbReference>
<dbReference type="Pfam" id="PF00078">
    <property type="entry name" value="RVT_1"/>
    <property type="match status" value="1"/>
</dbReference>
<name>A0AAN8JGP4_PATCE</name>
<comment type="caution">
    <text evidence="2">The sequence shown here is derived from an EMBL/GenBank/DDBJ whole genome shotgun (WGS) entry which is preliminary data.</text>
</comment>
<dbReference type="InterPro" id="IPR043502">
    <property type="entry name" value="DNA/RNA_pol_sf"/>
</dbReference>
<dbReference type="PANTHER" id="PTHR47027">
    <property type="entry name" value="REVERSE TRANSCRIPTASE DOMAIN-CONTAINING PROTEIN"/>
    <property type="match status" value="1"/>
</dbReference>
<dbReference type="PANTHER" id="PTHR47027:SF20">
    <property type="entry name" value="REVERSE TRANSCRIPTASE-LIKE PROTEIN WITH RNA-DIRECTED DNA POLYMERASE DOMAIN"/>
    <property type="match status" value="1"/>
</dbReference>
<reference evidence="2 3" key="1">
    <citation type="submission" date="2024-01" db="EMBL/GenBank/DDBJ databases">
        <title>The genome of the rayed Mediterranean limpet Patella caerulea (Linnaeus, 1758).</title>
        <authorList>
            <person name="Anh-Thu Weber A."/>
            <person name="Halstead-Nussloch G."/>
        </authorList>
    </citation>
    <scope>NUCLEOTIDE SEQUENCE [LARGE SCALE GENOMIC DNA]</scope>
    <source>
        <strain evidence="2">AATW-2023a</strain>
        <tissue evidence="2">Whole specimen</tissue>
    </source>
</reference>
<dbReference type="AlphaFoldDB" id="A0AAN8JGP4"/>
<accession>A0AAN8JGP4</accession>
<evidence type="ECO:0000259" key="1">
    <source>
        <dbReference type="PROSITE" id="PS50878"/>
    </source>
</evidence>
<evidence type="ECO:0000313" key="2">
    <source>
        <dbReference type="EMBL" id="KAK6175266.1"/>
    </source>
</evidence>
<dbReference type="EMBL" id="JAZGQO010000010">
    <property type="protein sequence ID" value="KAK6175266.1"/>
    <property type="molecule type" value="Genomic_DNA"/>
</dbReference>
<gene>
    <name evidence="2" type="ORF">SNE40_013763</name>
</gene>
<protein>
    <recommendedName>
        <fullName evidence="1">Reverse transcriptase domain-containing protein</fullName>
    </recommendedName>
</protein>
<organism evidence="2 3">
    <name type="scientific">Patella caerulea</name>
    <name type="common">Rayed Mediterranean limpet</name>
    <dbReference type="NCBI Taxonomy" id="87958"/>
    <lineage>
        <taxon>Eukaryota</taxon>
        <taxon>Metazoa</taxon>
        <taxon>Spiralia</taxon>
        <taxon>Lophotrochozoa</taxon>
        <taxon>Mollusca</taxon>
        <taxon>Gastropoda</taxon>
        <taxon>Patellogastropoda</taxon>
        <taxon>Patelloidea</taxon>
        <taxon>Patellidae</taxon>
        <taxon>Patella</taxon>
    </lineage>
</organism>
<dbReference type="PROSITE" id="PS50878">
    <property type="entry name" value="RT_POL"/>
    <property type="match status" value="1"/>
</dbReference>
<keyword evidence="3" id="KW-1185">Reference proteome</keyword>
<dbReference type="InterPro" id="IPR000477">
    <property type="entry name" value="RT_dom"/>
</dbReference>